<proteinExistence type="predicted"/>
<dbReference type="EMBL" id="JMIR01000059">
    <property type="protein sequence ID" value="KEO80898.1"/>
    <property type="molecule type" value="Genomic_DNA"/>
</dbReference>
<reference evidence="1 2" key="1">
    <citation type="journal article" date="2013" name="Int. J. Syst. Evol. Microbiol.">
        <title>Tumebacillus flagellatus sp. nov., an alpha-amylase/pullulanase-producing bacterium isolated from cassava wastewater.</title>
        <authorList>
            <person name="Wang Q."/>
            <person name="Xie N."/>
            <person name="Qin Y."/>
            <person name="Shen N."/>
            <person name="Zhu J."/>
            <person name="Mi H."/>
            <person name="Huang R."/>
        </authorList>
    </citation>
    <scope>NUCLEOTIDE SEQUENCE [LARGE SCALE GENOMIC DNA]</scope>
    <source>
        <strain evidence="1 2">GST4</strain>
    </source>
</reference>
<dbReference type="Proteomes" id="UP000027931">
    <property type="component" value="Unassembled WGS sequence"/>
</dbReference>
<accession>A0A074LLX1</accession>
<dbReference type="AlphaFoldDB" id="A0A074LLX1"/>
<protein>
    <submittedName>
        <fullName evidence="1">Uncharacterized protein</fullName>
    </submittedName>
</protein>
<keyword evidence="2" id="KW-1185">Reference proteome</keyword>
<gene>
    <name evidence="1" type="ORF">EL26_23765</name>
</gene>
<organism evidence="1 2">
    <name type="scientific">Tumebacillus flagellatus</name>
    <dbReference type="NCBI Taxonomy" id="1157490"/>
    <lineage>
        <taxon>Bacteria</taxon>
        <taxon>Bacillati</taxon>
        <taxon>Bacillota</taxon>
        <taxon>Bacilli</taxon>
        <taxon>Bacillales</taxon>
        <taxon>Alicyclobacillaceae</taxon>
        <taxon>Tumebacillus</taxon>
    </lineage>
</organism>
<evidence type="ECO:0000313" key="2">
    <source>
        <dbReference type="Proteomes" id="UP000027931"/>
    </source>
</evidence>
<dbReference type="RefSeq" id="WP_038094620.1">
    <property type="nucleotide sequence ID" value="NZ_JMIR01000059.1"/>
</dbReference>
<name>A0A074LLX1_9BACL</name>
<evidence type="ECO:0000313" key="1">
    <source>
        <dbReference type="EMBL" id="KEO80898.1"/>
    </source>
</evidence>
<comment type="caution">
    <text evidence="1">The sequence shown here is derived from an EMBL/GenBank/DDBJ whole genome shotgun (WGS) entry which is preliminary data.</text>
</comment>
<sequence length="69" mass="7267">MVKKGILLFVLSTIVFVAGMSTWSAIENRSGVLQVEERGPGPLGIVKVAQELGPGPLGALKVLHEDVRG</sequence>